<dbReference type="InterPro" id="IPR010895">
    <property type="entry name" value="CHRD"/>
</dbReference>
<comment type="caution">
    <text evidence="3">The sequence shown here is derived from an EMBL/GenBank/DDBJ whole genome shotgun (WGS) entry which is preliminary data.</text>
</comment>
<dbReference type="EMBL" id="JADBEF010000001">
    <property type="protein sequence ID" value="MBE1564802.1"/>
    <property type="molecule type" value="Genomic_DNA"/>
</dbReference>
<dbReference type="Proteomes" id="UP000661607">
    <property type="component" value="Unassembled WGS sequence"/>
</dbReference>
<gene>
    <name evidence="3" type="ORF">H4W81_007581</name>
</gene>
<dbReference type="Pfam" id="PF07452">
    <property type="entry name" value="CHRD"/>
    <property type="match status" value="2"/>
</dbReference>
<reference evidence="3 4" key="1">
    <citation type="submission" date="2020-10" db="EMBL/GenBank/DDBJ databases">
        <title>Sequencing the genomes of 1000 actinobacteria strains.</title>
        <authorList>
            <person name="Klenk H.-P."/>
        </authorList>
    </citation>
    <scope>NUCLEOTIDE SEQUENCE [LARGE SCALE GENOMIC DNA]</scope>
    <source>
        <strain evidence="3 4">DSM 43748</strain>
    </source>
</reference>
<feature type="domain" description="CHRD" evidence="2">
    <location>
        <begin position="169"/>
        <end position="293"/>
    </location>
</feature>
<dbReference type="SMART" id="SM00754">
    <property type="entry name" value="CHRD"/>
    <property type="match status" value="2"/>
</dbReference>
<feature type="chain" id="PRO_5045637664" description="CHRD domain-containing protein" evidence="1">
    <location>
        <begin position="31"/>
        <end position="296"/>
    </location>
</feature>
<feature type="signal peptide" evidence="1">
    <location>
        <begin position="1"/>
        <end position="30"/>
    </location>
</feature>
<evidence type="ECO:0000313" key="4">
    <source>
        <dbReference type="Proteomes" id="UP000661607"/>
    </source>
</evidence>
<evidence type="ECO:0000313" key="3">
    <source>
        <dbReference type="EMBL" id="MBE1564802.1"/>
    </source>
</evidence>
<evidence type="ECO:0000256" key="1">
    <source>
        <dbReference type="SAM" id="SignalP"/>
    </source>
</evidence>
<feature type="domain" description="CHRD" evidence="2">
    <location>
        <begin position="36"/>
        <end position="153"/>
    </location>
</feature>
<sequence>MVKFNRSSAIAVVATAVMASGCLMATPATAGTAVDVYLAATLLGDNEVGTGDKDGGAIALFHITGNKIEYAVQWRGTEAPTAFHIHQGKAGKDGKVAVPFFGEQLPGRLNAVAGVARADSGLLKSIAKNPKNWYANLHTAEFPDGAVRAQLRRVPKVDLDSLLDVGAKTAFSAVANAEQEVREPGKKVGDKSGVAVWLVWLKGTKVHFATLWQGIGAPTNAHLHRGKKGKNGPVAVDFFAASGGLPAGVTGVAGSVNASSSIIKGIKQSPKNWYTNLHTAEFPDGAVRGQLAKGGW</sequence>
<name>A0ABR9KS01_9ACTN</name>
<dbReference type="PROSITE" id="PS51257">
    <property type="entry name" value="PROKAR_LIPOPROTEIN"/>
    <property type="match status" value="1"/>
</dbReference>
<organism evidence="3 4">
    <name type="scientific">Nonomuraea africana</name>
    <dbReference type="NCBI Taxonomy" id="46171"/>
    <lineage>
        <taxon>Bacteria</taxon>
        <taxon>Bacillati</taxon>
        <taxon>Actinomycetota</taxon>
        <taxon>Actinomycetes</taxon>
        <taxon>Streptosporangiales</taxon>
        <taxon>Streptosporangiaceae</taxon>
        <taxon>Nonomuraea</taxon>
    </lineage>
</organism>
<keyword evidence="1" id="KW-0732">Signal</keyword>
<protein>
    <recommendedName>
        <fullName evidence="2">CHRD domain-containing protein</fullName>
    </recommendedName>
</protein>
<dbReference type="RefSeq" id="WP_192779119.1">
    <property type="nucleotide sequence ID" value="NZ_BAAASY010000009.1"/>
</dbReference>
<proteinExistence type="predicted"/>
<evidence type="ECO:0000259" key="2">
    <source>
        <dbReference type="SMART" id="SM00754"/>
    </source>
</evidence>
<accession>A0ABR9KS01</accession>
<keyword evidence="4" id="KW-1185">Reference proteome</keyword>